<proteinExistence type="predicted"/>
<name>A0A3M7RB50_BRAPC</name>
<feature type="region of interest" description="Disordered" evidence="1">
    <location>
        <begin position="79"/>
        <end position="118"/>
    </location>
</feature>
<evidence type="ECO:0000256" key="1">
    <source>
        <dbReference type="SAM" id="MobiDB-lite"/>
    </source>
</evidence>
<dbReference type="EMBL" id="REGN01003843">
    <property type="protein sequence ID" value="RNA20485.1"/>
    <property type="molecule type" value="Genomic_DNA"/>
</dbReference>
<accession>A0A3M7RB50</accession>
<evidence type="ECO:0000313" key="3">
    <source>
        <dbReference type="Proteomes" id="UP000276133"/>
    </source>
</evidence>
<reference evidence="2 3" key="1">
    <citation type="journal article" date="2018" name="Sci. Rep.">
        <title>Genomic signatures of local adaptation to the degree of environmental predictability in rotifers.</title>
        <authorList>
            <person name="Franch-Gras L."/>
            <person name="Hahn C."/>
            <person name="Garcia-Roger E.M."/>
            <person name="Carmona M.J."/>
            <person name="Serra M."/>
            <person name="Gomez A."/>
        </authorList>
    </citation>
    <scope>NUCLEOTIDE SEQUENCE [LARGE SCALE GENOMIC DNA]</scope>
    <source>
        <strain evidence="2">HYR1</strain>
    </source>
</reference>
<sequence>YKKHRKYKNLRNSLVKFLCCSSILLTRVEKLNKQRKDDNYSRSGKSFICIYGFISNPSNHFIPQYYSKIDTDPKTYVSPVSTQTINTNRQKPTNRNPLRELNLQTNQTKSQISKASNI</sequence>
<dbReference type="Proteomes" id="UP000276133">
    <property type="component" value="Unassembled WGS sequence"/>
</dbReference>
<feature type="non-terminal residue" evidence="2">
    <location>
        <position position="1"/>
    </location>
</feature>
<protein>
    <submittedName>
        <fullName evidence="2">Uncharacterized protein</fullName>
    </submittedName>
</protein>
<dbReference type="AlphaFoldDB" id="A0A3M7RB50"/>
<keyword evidence="3" id="KW-1185">Reference proteome</keyword>
<organism evidence="2 3">
    <name type="scientific">Brachionus plicatilis</name>
    <name type="common">Marine rotifer</name>
    <name type="synonym">Brachionus muelleri</name>
    <dbReference type="NCBI Taxonomy" id="10195"/>
    <lineage>
        <taxon>Eukaryota</taxon>
        <taxon>Metazoa</taxon>
        <taxon>Spiralia</taxon>
        <taxon>Gnathifera</taxon>
        <taxon>Rotifera</taxon>
        <taxon>Eurotatoria</taxon>
        <taxon>Monogononta</taxon>
        <taxon>Pseudotrocha</taxon>
        <taxon>Ploima</taxon>
        <taxon>Brachionidae</taxon>
        <taxon>Brachionus</taxon>
    </lineage>
</organism>
<gene>
    <name evidence="2" type="ORF">BpHYR1_011364</name>
</gene>
<evidence type="ECO:0000313" key="2">
    <source>
        <dbReference type="EMBL" id="RNA20485.1"/>
    </source>
</evidence>
<comment type="caution">
    <text evidence="2">The sequence shown here is derived from an EMBL/GenBank/DDBJ whole genome shotgun (WGS) entry which is preliminary data.</text>
</comment>